<dbReference type="PRINTS" id="PR01181">
    <property type="entry name" value="DAPDCRBXLASE"/>
</dbReference>
<dbReference type="HAMAP" id="MF_02120">
    <property type="entry name" value="LysA"/>
    <property type="match status" value="1"/>
</dbReference>
<proteinExistence type="inferred from homology"/>
<evidence type="ECO:0000256" key="3">
    <source>
        <dbReference type="ARBA" id="ARBA00022793"/>
    </source>
</evidence>
<organism evidence="10 11">
    <name type="scientific">Stegodyphus mimosarum</name>
    <name type="common">African social velvet spider</name>
    <dbReference type="NCBI Taxonomy" id="407821"/>
    <lineage>
        <taxon>Eukaryota</taxon>
        <taxon>Metazoa</taxon>
        <taxon>Ecdysozoa</taxon>
        <taxon>Arthropoda</taxon>
        <taxon>Chelicerata</taxon>
        <taxon>Arachnida</taxon>
        <taxon>Araneae</taxon>
        <taxon>Araneomorphae</taxon>
        <taxon>Entelegynae</taxon>
        <taxon>Eresoidea</taxon>
        <taxon>Eresidae</taxon>
        <taxon>Stegodyphus</taxon>
    </lineage>
</organism>
<dbReference type="Proteomes" id="UP000054359">
    <property type="component" value="Unassembled WGS sequence"/>
</dbReference>
<dbReference type="OMA" id="HGNAKSP"/>
<dbReference type="STRING" id="407821.A0A087UAQ4"/>
<reference evidence="10 11" key="1">
    <citation type="submission" date="2013-11" db="EMBL/GenBank/DDBJ databases">
        <title>Genome sequencing of Stegodyphus mimosarum.</title>
        <authorList>
            <person name="Bechsgaard J."/>
        </authorList>
    </citation>
    <scope>NUCLEOTIDE SEQUENCE [LARGE SCALE GENOMIC DNA]</scope>
</reference>
<evidence type="ECO:0000256" key="7">
    <source>
        <dbReference type="PIRSR" id="PIRSR600183-50"/>
    </source>
</evidence>
<dbReference type="InterPro" id="IPR009006">
    <property type="entry name" value="Ala_racemase/Decarboxylase_C"/>
</dbReference>
<dbReference type="Gene3D" id="3.20.20.10">
    <property type="entry name" value="Alanine racemase"/>
    <property type="match status" value="1"/>
</dbReference>
<dbReference type="InterPro" id="IPR000183">
    <property type="entry name" value="Orn/DAP/Arg_de-COase"/>
</dbReference>
<evidence type="ECO:0000256" key="2">
    <source>
        <dbReference type="ARBA" id="ARBA00008872"/>
    </source>
</evidence>
<dbReference type="EMBL" id="KK119035">
    <property type="protein sequence ID" value="KFM74443.1"/>
    <property type="molecule type" value="Genomic_DNA"/>
</dbReference>
<keyword evidence="5" id="KW-0456">Lyase</keyword>
<evidence type="ECO:0000256" key="4">
    <source>
        <dbReference type="ARBA" id="ARBA00022898"/>
    </source>
</evidence>
<evidence type="ECO:0000313" key="10">
    <source>
        <dbReference type="EMBL" id="KFM74443.1"/>
    </source>
</evidence>
<dbReference type="InterPro" id="IPR022644">
    <property type="entry name" value="De-COase2_N"/>
</dbReference>
<accession>A0A087UAQ4</accession>
<dbReference type="AlphaFoldDB" id="A0A087UAQ4"/>
<evidence type="ECO:0000256" key="5">
    <source>
        <dbReference type="ARBA" id="ARBA00023239"/>
    </source>
</evidence>
<dbReference type="GO" id="GO:0009089">
    <property type="term" value="P:lysine biosynthetic process via diaminopimelate"/>
    <property type="evidence" value="ECO:0007669"/>
    <property type="project" value="InterPro"/>
</dbReference>
<dbReference type="PANTHER" id="PTHR43727">
    <property type="entry name" value="DIAMINOPIMELATE DECARBOXYLASE"/>
    <property type="match status" value="1"/>
</dbReference>
<evidence type="ECO:0000259" key="9">
    <source>
        <dbReference type="Pfam" id="PF02784"/>
    </source>
</evidence>
<protein>
    <submittedName>
        <fullName evidence="10">Diaminopimelate decarboxylase</fullName>
    </submittedName>
</protein>
<feature type="modified residue" description="N6-(pyridoxal phosphate)lysine" evidence="7">
    <location>
        <position position="61"/>
    </location>
</feature>
<comment type="similarity">
    <text evidence="2">Belongs to the Orn/Lys/Arg decarboxylase class-II family.</text>
</comment>
<dbReference type="InterPro" id="IPR022643">
    <property type="entry name" value="De-COase2_C"/>
</dbReference>
<evidence type="ECO:0000256" key="1">
    <source>
        <dbReference type="ARBA" id="ARBA00001933"/>
    </source>
</evidence>
<dbReference type="NCBIfam" id="TIGR01048">
    <property type="entry name" value="lysA"/>
    <property type="match status" value="1"/>
</dbReference>
<name>A0A087UAQ4_STEMI</name>
<dbReference type="SUPFAM" id="SSF51419">
    <property type="entry name" value="PLP-binding barrel"/>
    <property type="match status" value="1"/>
</dbReference>
<comment type="cofactor">
    <cofactor evidence="1 7">
        <name>pyridoxal 5'-phosphate</name>
        <dbReference type="ChEBI" id="CHEBI:597326"/>
    </cofactor>
</comment>
<keyword evidence="4 7" id="KW-0663">Pyridoxal phosphate</keyword>
<evidence type="ECO:0000313" key="11">
    <source>
        <dbReference type="Proteomes" id="UP000054359"/>
    </source>
</evidence>
<sequence>MMPVIYYKEKELHIENTPLRHVAETFGTPVYVYSRAKVIERLNFLRCALSGLPARICYPVKCNFNLAILDLLRREGVSFDVASEGELRRVVKIGADTSRVVFTGVGKSESEISYALDVGIGCFHVESHQELKRIETLAKAKGIVAPVALRVNADITTDTHDYIATGSCNTKFGVPLEEAEELYVMGKASSHLSMVGIHCHIGSQIKEIEPYQKVISLVLSFVEKLKEREIFLKFFDIGGGFGVRYHEDDPELKWDKWLKELSSTVTSTGLELVLEPGRIIMAESGVLLTEVQYIKQMPNKLFAVVNAAMNDFIRPALYDGYHQIINFKDRTDVEPRVFDIVGPLCEGSDFMGLNRKLQLLQGDLLAVMAVGAYGSAITSNFSSRPRAPEVLIDGDQIFLIRERESYDRLMSLDHILPE</sequence>
<keyword evidence="11" id="KW-1185">Reference proteome</keyword>
<dbReference type="Pfam" id="PF00278">
    <property type="entry name" value="Orn_DAP_Arg_deC"/>
    <property type="match status" value="1"/>
</dbReference>
<dbReference type="FunFam" id="3.20.20.10:FF:000003">
    <property type="entry name" value="Diaminopimelate decarboxylase"/>
    <property type="match status" value="1"/>
</dbReference>
<dbReference type="SUPFAM" id="SSF50621">
    <property type="entry name" value="Alanine racemase C-terminal domain-like"/>
    <property type="match status" value="1"/>
</dbReference>
<dbReference type="OrthoDB" id="5034579at2759"/>
<dbReference type="Gene3D" id="2.40.37.10">
    <property type="entry name" value="Lyase, Ornithine Decarboxylase, Chain A, domain 1"/>
    <property type="match status" value="1"/>
</dbReference>
<dbReference type="InterPro" id="IPR002986">
    <property type="entry name" value="DAP_deCOOHase_LysA"/>
</dbReference>
<dbReference type="CDD" id="cd06828">
    <property type="entry name" value="PLPDE_III_DapDC"/>
    <property type="match status" value="1"/>
</dbReference>
<keyword evidence="3" id="KW-0210">Decarboxylase</keyword>
<dbReference type="PROSITE" id="PS00878">
    <property type="entry name" value="ODR_DC_2_1"/>
    <property type="match status" value="1"/>
</dbReference>
<dbReference type="PRINTS" id="PR01179">
    <property type="entry name" value="ODADCRBXLASE"/>
</dbReference>
<feature type="domain" description="Orn/DAP/Arg decarboxylase 2 N-terminal" evidence="9">
    <location>
        <begin position="36"/>
        <end position="282"/>
    </location>
</feature>
<dbReference type="PANTHER" id="PTHR43727:SF2">
    <property type="entry name" value="GROUP IV DECARBOXYLASE"/>
    <property type="match status" value="1"/>
</dbReference>
<feature type="non-terminal residue" evidence="10">
    <location>
        <position position="418"/>
    </location>
</feature>
<dbReference type="InterPro" id="IPR022653">
    <property type="entry name" value="De-COase2_pyr-phos_BS"/>
</dbReference>
<evidence type="ECO:0000259" key="8">
    <source>
        <dbReference type="Pfam" id="PF00278"/>
    </source>
</evidence>
<feature type="active site" description="Proton donor" evidence="7">
    <location>
        <position position="345"/>
    </location>
</feature>
<dbReference type="InterPro" id="IPR029066">
    <property type="entry name" value="PLP-binding_barrel"/>
</dbReference>
<gene>
    <name evidence="10" type="ORF">X975_12170</name>
</gene>
<feature type="domain" description="Orn/DAP/Arg decarboxylase 2 C-terminal" evidence="8">
    <location>
        <begin position="31"/>
        <end position="371"/>
    </location>
</feature>
<dbReference type="Pfam" id="PF02784">
    <property type="entry name" value="Orn_Arg_deC_N"/>
    <property type="match status" value="1"/>
</dbReference>
<comment type="function">
    <text evidence="6">Catalyzes the first and rate-limiting step of polyamine biosynthesis that converts ornithine into putrescine, which is the precursor for the polyamines, spermidine and spermine. Polyamines are essential for cell proliferation and are implicated in cellular processes, ranging from DNA replication to apoptosis.</text>
</comment>
<evidence type="ECO:0000256" key="6">
    <source>
        <dbReference type="ARBA" id="ARBA00037173"/>
    </source>
</evidence>
<dbReference type="GO" id="GO:0008836">
    <property type="term" value="F:diaminopimelate decarboxylase activity"/>
    <property type="evidence" value="ECO:0007669"/>
    <property type="project" value="InterPro"/>
</dbReference>